<evidence type="ECO:0000313" key="11">
    <source>
        <dbReference type="Proteomes" id="UP000694941"/>
    </source>
</evidence>
<organism evidence="11 12">
    <name type="scientific">Limulus polyphemus</name>
    <name type="common">Atlantic horseshoe crab</name>
    <dbReference type="NCBI Taxonomy" id="6850"/>
    <lineage>
        <taxon>Eukaryota</taxon>
        <taxon>Metazoa</taxon>
        <taxon>Ecdysozoa</taxon>
        <taxon>Arthropoda</taxon>
        <taxon>Chelicerata</taxon>
        <taxon>Merostomata</taxon>
        <taxon>Xiphosura</taxon>
        <taxon>Limulidae</taxon>
        <taxon>Limulus</taxon>
    </lineage>
</organism>
<keyword evidence="8 10" id="KW-0333">Golgi apparatus</keyword>
<dbReference type="Gene3D" id="3.90.550.50">
    <property type="match status" value="1"/>
</dbReference>
<dbReference type="InterPro" id="IPR002659">
    <property type="entry name" value="Glyco_trans_31"/>
</dbReference>
<evidence type="ECO:0000256" key="4">
    <source>
        <dbReference type="ARBA" id="ARBA00022679"/>
    </source>
</evidence>
<proteinExistence type="inferred from homology"/>
<reference evidence="12" key="1">
    <citation type="submission" date="2025-08" db="UniProtKB">
        <authorList>
            <consortium name="RefSeq"/>
        </authorList>
    </citation>
    <scope>IDENTIFICATION</scope>
    <source>
        <tissue evidence="12">Muscle</tissue>
    </source>
</reference>
<accession>A0ABM1B9Z5</accession>
<keyword evidence="7 10" id="KW-1133">Transmembrane helix</keyword>
<evidence type="ECO:0000256" key="7">
    <source>
        <dbReference type="ARBA" id="ARBA00022989"/>
    </source>
</evidence>
<dbReference type="PANTHER" id="PTHR11214">
    <property type="entry name" value="BETA-1,3-N-ACETYLGLUCOSAMINYLTRANSFERASE"/>
    <property type="match status" value="1"/>
</dbReference>
<evidence type="ECO:0000256" key="2">
    <source>
        <dbReference type="ARBA" id="ARBA00008661"/>
    </source>
</evidence>
<dbReference type="Pfam" id="PF01762">
    <property type="entry name" value="Galactosyl_T"/>
    <property type="match status" value="1"/>
</dbReference>
<keyword evidence="4" id="KW-0808">Transferase</keyword>
<dbReference type="RefSeq" id="XP_013777808.1">
    <property type="nucleotide sequence ID" value="XM_013922354.1"/>
</dbReference>
<evidence type="ECO:0000256" key="8">
    <source>
        <dbReference type="ARBA" id="ARBA00023034"/>
    </source>
</evidence>
<comment type="similarity">
    <text evidence="2 10">Belongs to the glycosyltransferase 31 family.</text>
</comment>
<keyword evidence="3 10" id="KW-0328">Glycosyltransferase</keyword>
<evidence type="ECO:0000256" key="10">
    <source>
        <dbReference type="RuleBase" id="RU363063"/>
    </source>
</evidence>
<keyword evidence="6 10" id="KW-0735">Signal-anchor</keyword>
<evidence type="ECO:0000256" key="6">
    <source>
        <dbReference type="ARBA" id="ARBA00022968"/>
    </source>
</evidence>
<evidence type="ECO:0000256" key="3">
    <source>
        <dbReference type="ARBA" id="ARBA00022676"/>
    </source>
</evidence>
<dbReference type="PANTHER" id="PTHR11214:SF376">
    <property type="entry name" value="HEXOSYLTRANSFERASE"/>
    <property type="match status" value="1"/>
</dbReference>
<dbReference type="Proteomes" id="UP000694941">
    <property type="component" value="Unplaced"/>
</dbReference>
<protein>
    <recommendedName>
        <fullName evidence="10">Hexosyltransferase</fullName>
        <ecNumber evidence="10">2.4.1.-</ecNumber>
    </recommendedName>
</protein>
<evidence type="ECO:0000256" key="9">
    <source>
        <dbReference type="ARBA" id="ARBA00023136"/>
    </source>
</evidence>
<dbReference type="EC" id="2.4.1.-" evidence="10"/>
<dbReference type="GeneID" id="106462428"/>
<name>A0ABM1B9Z5_LIMPO</name>
<evidence type="ECO:0000256" key="5">
    <source>
        <dbReference type="ARBA" id="ARBA00022692"/>
    </source>
</evidence>
<keyword evidence="11" id="KW-1185">Reference proteome</keyword>
<feature type="transmembrane region" description="Helical" evidence="10">
    <location>
        <begin position="30"/>
        <end position="51"/>
    </location>
</feature>
<sequence>MTHGRHSSGSGTPERALIMKVHRRHDRRRGLGLIVISLSILNFLWVVNFYISSFSSSQEDLFELSPQLTHSLSFLNDSEDFGRLVDRLNFNFLLNTKPCDTSSDIFMLVFIHSAPEHYHNRQTIRQTWGLETNLVNDSFRVVFLVGEVQNQSVQLTLEEENKVNQDIIQGNFIDSYRNLSYKYVMGLKWVTYFCRQARYVLKADDDIYIDIFQLVRHIKVSFEVSHGEGLVVCFLIKKPYVKRSQRSKWRVSFAEYPGTYYPSYCSGWAVLMSPLMVYNLYLQSSRVPYFWVDDVYVTGTLVKILGVKHVDITTSMSVNKEYVISWLQNNDTSLPPPFGYPDLSPENIHALWTKTLLYYNKSGTS</sequence>
<keyword evidence="5 10" id="KW-0812">Transmembrane</keyword>
<evidence type="ECO:0000256" key="1">
    <source>
        <dbReference type="ARBA" id="ARBA00004323"/>
    </source>
</evidence>
<evidence type="ECO:0000313" key="12">
    <source>
        <dbReference type="RefSeq" id="XP_013777808.1"/>
    </source>
</evidence>
<gene>
    <name evidence="12" type="primary">LOC106462428</name>
</gene>
<keyword evidence="9 10" id="KW-0472">Membrane</keyword>
<comment type="subcellular location">
    <subcellularLocation>
        <location evidence="1 10">Golgi apparatus membrane</location>
        <topology evidence="1 10">Single-pass type II membrane protein</topology>
    </subcellularLocation>
</comment>